<dbReference type="Pfam" id="PF04715">
    <property type="entry name" value="Anth_synt_I_N"/>
    <property type="match status" value="1"/>
</dbReference>
<dbReference type="PROSITE" id="PS51273">
    <property type="entry name" value="GATASE_TYPE_1"/>
    <property type="match status" value="1"/>
</dbReference>
<dbReference type="InterPro" id="IPR019999">
    <property type="entry name" value="Anth_synth_I-like"/>
</dbReference>
<organism evidence="5">
    <name type="scientific">Heterosigma akashiwo</name>
    <name type="common">Chromophytic alga</name>
    <name type="synonym">Heterosigma carterae</name>
    <dbReference type="NCBI Taxonomy" id="2829"/>
    <lineage>
        <taxon>Eukaryota</taxon>
        <taxon>Sar</taxon>
        <taxon>Stramenopiles</taxon>
        <taxon>Ochrophyta</taxon>
        <taxon>Raphidophyceae</taxon>
        <taxon>Chattonellales</taxon>
        <taxon>Chattonellaceae</taxon>
        <taxon>Heterosigma</taxon>
    </lineage>
</organism>
<dbReference type="GO" id="GO:0008153">
    <property type="term" value="P:4-aminobenzoate biosynthetic process"/>
    <property type="evidence" value="ECO:0007669"/>
    <property type="project" value="TreeGrafter"/>
</dbReference>
<dbReference type="SUPFAM" id="SSF52317">
    <property type="entry name" value="Class I glutamine amidotransferase-like"/>
    <property type="match status" value="1"/>
</dbReference>
<evidence type="ECO:0000259" key="4">
    <source>
        <dbReference type="Pfam" id="PF04715"/>
    </source>
</evidence>
<accession>A0A7S3YL57</accession>
<dbReference type="PRINTS" id="PR00095">
    <property type="entry name" value="ANTSNTHASEI"/>
</dbReference>
<dbReference type="SUPFAM" id="SSF56322">
    <property type="entry name" value="ADC synthase"/>
    <property type="match status" value="1"/>
</dbReference>
<evidence type="ECO:0000313" key="5">
    <source>
        <dbReference type="EMBL" id="CAE0655048.1"/>
    </source>
</evidence>
<proteinExistence type="predicted"/>
<dbReference type="InterPro" id="IPR015890">
    <property type="entry name" value="Chorismate_C"/>
</dbReference>
<evidence type="ECO:0000256" key="1">
    <source>
        <dbReference type="SAM" id="Coils"/>
    </source>
</evidence>
<evidence type="ECO:0000259" key="3">
    <source>
        <dbReference type="Pfam" id="PF00425"/>
    </source>
</evidence>
<feature type="domain" description="Anthranilate synthase component I N-terminal" evidence="4">
    <location>
        <begin position="131"/>
        <end position="300"/>
    </location>
</feature>
<sequence length="681" mass="75665">MGVSHLDKPQWGVQFHPESIGTQYGEQILANFNALTKDWKVANKVPFYGPPPGSSSDLGNVETHSSLSSELGCQRIPPFQSVAKRLEFPDSSCPDIEAIFSRLYLNSSTSYWLDSCGDLRSYETTSSGTTSGTGEQGRFSYMGSHDGKFGSGSLGRVVEYRSGGQLNISSISGKQQILKKPLFSYLKELTSSWGVDLPTYMLKTQRSSALGDDFVAVEQDFPFDFKGGLVGCLGYEMRHDASDILSTNNGEYWSPDYNISISKQKDLDSCTTKSGNVPDTFLILSDRLVVYDHHNNEVFLVAVDENANGHISDATYKWMKDVEKELSELCKELLVAKSTDQEHRKFHQASSLKAEREAEREKFRKEQSERTSLWKMQREEAQYYSDVNKAQQFISEGETYEVCLTNKLERKNEKNKLSEELYKAVRRNNPAQYAAFLKHDPHQHLKPSPNEADTNISCTAFAILCTSPERFLKLGKNSIIESKPIKGTARRFLESFQKDEQVKKDLATCQKNQAENLMIVDLLRNDLGRVCKLGSIRVPRLMNIETFATVHQLVSTIQGELLPGCNIIDALVASFPGGSMTGAPKQRTLEIIHSLEKQAPRGIYSGSLGFISLDGVSNFNIVIRTAVITPRTISVGAGGAIIALSDADGEFDEMLLKSETVVIPLSLALKEQGAIQTESLI</sequence>
<keyword evidence="1" id="KW-0175">Coiled coil</keyword>
<gene>
    <name evidence="5" type="ORF">HAKA00212_LOCUS26749</name>
</gene>
<dbReference type="PANTHER" id="PTHR11236">
    <property type="entry name" value="AMINOBENZOATE/ANTHRANILATE SYNTHASE"/>
    <property type="match status" value="1"/>
</dbReference>
<dbReference type="GO" id="GO:0000162">
    <property type="term" value="P:L-tryptophan biosynthetic process"/>
    <property type="evidence" value="ECO:0007669"/>
    <property type="project" value="TreeGrafter"/>
</dbReference>
<dbReference type="Gene3D" id="3.40.50.880">
    <property type="match status" value="1"/>
</dbReference>
<dbReference type="GO" id="GO:0005737">
    <property type="term" value="C:cytoplasm"/>
    <property type="evidence" value="ECO:0007669"/>
    <property type="project" value="TreeGrafter"/>
</dbReference>
<protein>
    <recommendedName>
        <fullName evidence="6">Aminodeoxychorismate synthase</fullName>
    </recommendedName>
</protein>
<dbReference type="InterPro" id="IPR006805">
    <property type="entry name" value="Anth_synth_I_N"/>
</dbReference>
<dbReference type="AlphaFoldDB" id="A0A7S3YL57"/>
<name>A0A7S3YL57_HETAK</name>
<feature type="coiled-coil region" evidence="1">
    <location>
        <begin position="319"/>
        <end position="369"/>
    </location>
</feature>
<reference evidence="5" key="1">
    <citation type="submission" date="2021-01" db="EMBL/GenBank/DDBJ databases">
        <authorList>
            <person name="Corre E."/>
            <person name="Pelletier E."/>
            <person name="Niang G."/>
            <person name="Scheremetjew M."/>
            <person name="Finn R."/>
            <person name="Kale V."/>
            <person name="Holt S."/>
            <person name="Cochrane G."/>
            <person name="Meng A."/>
            <person name="Brown T."/>
            <person name="Cohen L."/>
        </authorList>
    </citation>
    <scope>NUCLEOTIDE SEQUENCE</scope>
    <source>
        <strain evidence="5">CCMP3107</strain>
    </source>
</reference>
<dbReference type="EMBL" id="HBIU01062113">
    <property type="protein sequence ID" value="CAE0655048.1"/>
    <property type="molecule type" value="Transcribed_RNA"/>
</dbReference>
<dbReference type="Gene3D" id="3.60.120.10">
    <property type="entry name" value="Anthranilate synthase"/>
    <property type="match status" value="1"/>
</dbReference>
<dbReference type="PANTHER" id="PTHR11236:SF18">
    <property type="entry name" value="AMINODEOXYCHORISMATE SYNTHASE"/>
    <property type="match status" value="1"/>
</dbReference>
<dbReference type="Pfam" id="PF00425">
    <property type="entry name" value="Chorismate_bind"/>
    <property type="match status" value="1"/>
</dbReference>
<dbReference type="Pfam" id="PF00117">
    <property type="entry name" value="GATase"/>
    <property type="match status" value="1"/>
</dbReference>
<dbReference type="InterPro" id="IPR005801">
    <property type="entry name" value="ADC_synthase"/>
</dbReference>
<dbReference type="InterPro" id="IPR029062">
    <property type="entry name" value="Class_I_gatase-like"/>
</dbReference>
<dbReference type="GO" id="GO:0046820">
    <property type="term" value="F:4-amino-4-deoxychorismate synthase activity"/>
    <property type="evidence" value="ECO:0007669"/>
    <property type="project" value="TreeGrafter"/>
</dbReference>
<evidence type="ECO:0008006" key="6">
    <source>
        <dbReference type="Google" id="ProtNLM"/>
    </source>
</evidence>
<feature type="domain" description="Glutamine amidotransferase" evidence="2">
    <location>
        <begin position="1"/>
        <end position="32"/>
    </location>
</feature>
<feature type="domain" description="Chorismate-utilising enzyme C-terminal" evidence="3">
    <location>
        <begin position="380"/>
        <end position="657"/>
    </location>
</feature>
<evidence type="ECO:0000259" key="2">
    <source>
        <dbReference type="Pfam" id="PF00117"/>
    </source>
</evidence>
<dbReference type="InterPro" id="IPR017926">
    <property type="entry name" value="GATASE"/>
</dbReference>